<dbReference type="InterPro" id="IPR002938">
    <property type="entry name" value="FAD-bd"/>
</dbReference>
<dbReference type="Gene3D" id="3.50.50.60">
    <property type="entry name" value="FAD/NAD(P)-binding domain"/>
    <property type="match status" value="2"/>
</dbReference>
<dbReference type="RefSeq" id="WP_306963439.1">
    <property type="nucleotide sequence ID" value="NZ_JAUSRG010000015.1"/>
</dbReference>
<proteinExistence type="predicted"/>
<dbReference type="NCBIfam" id="NF004834">
    <property type="entry name" value="PRK06185.1-3"/>
    <property type="match status" value="1"/>
</dbReference>
<dbReference type="InterPro" id="IPR050631">
    <property type="entry name" value="PheA/TfdB_FAD_monoxygenase"/>
</dbReference>
<dbReference type="GO" id="GO:0071949">
    <property type="term" value="F:FAD binding"/>
    <property type="evidence" value="ECO:0007669"/>
    <property type="project" value="InterPro"/>
</dbReference>
<comment type="caution">
    <text evidence="3">The sequence shown here is derived from an EMBL/GenBank/DDBJ whole genome shotgun (WGS) entry which is preliminary data.</text>
</comment>
<dbReference type="PANTHER" id="PTHR43476">
    <property type="entry name" value="3-(3-HYDROXY-PHENYL)PROPIONATE/3-HYDROXYCINNAMIC ACID HYDROXYLASE"/>
    <property type="match status" value="1"/>
</dbReference>
<keyword evidence="5" id="KW-1185">Reference proteome</keyword>
<dbReference type="EMBL" id="JAUSRG010000015">
    <property type="protein sequence ID" value="MDP9906893.1"/>
    <property type="molecule type" value="Genomic_DNA"/>
</dbReference>
<dbReference type="SUPFAM" id="SSF51905">
    <property type="entry name" value="FAD/NAD(P)-binding domain"/>
    <property type="match status" value="1"/>
</dbReference>
<evidence type="ECO:0000256" key="1">
    <source>
        <dbReference type="ARBA" id="ARBA00023002"/>
    </source>
</evidence>
<sequence length="426" mass="46569">MNQPESTTCVVVGGGPAGVMLGLLLARAGVEVTVLEKHADFLRDFRGDTVHASTIRLLDELGLGEGFRALPQSKLGNFKLPAGGKEVTLADFDRLKPPYDYVAMVPQWDLLNFLVDAAQQEPQFTLQMNTEATDLLYDDGGKVAGVAYRTRDAATGVETGTGELRATLTVACDGRGSVLRQKAGLVPREFPVPFDTWWFRLSRHADEQEQLASIMPSFSGADVLLSLTRKDFHQIAYIAEKGKDPQLRAEGVESFRARVARIRPDLADRVDEISSMDDLHLLDVKLNRIKPWHKPGLLLIGDAAHAMSPAGGVGINLAIQDAVAAAQRIARPLLQGTLGESDLASVQKRRWFPTVVIQNVQFVIQKAVFGPAVKGRLMGPPSPVVFVALHVPWFRKLPALMIAFGPRPEHAPDFARRKSAVTRKPV</sequence>
<reference evidence="3 5" key="1">
    <citation type="submission" date="2023-07" db="EMBL/GenBank/DDBJ databases">
        <title>Sorghum-associated microbial communities from plants grown in Nebraska, USA.</title>
        <authorList>
            <person name="Schachtman D."/>
        </authorList>
    </citation>
    <scope>NUCLEOTIDE SEQUENCE</scope>
    <source>
        <strain evidence="3">DS1006</strain>
        <strain evidence="4 5">DS1016</strain>
    </source>
</reference>
<dbReference type="GO" id="GO:0016491">
    <property type="term" value="F:oxidoreductase activity"/>
    <property type="evidence" value="ECO:0007669"/>
    <property type="project" value="UniProtKB-KW"/>
</dbReference>
<name>A0AAW8DGI0_9MICC</name>
<gene>
    <name evidence="3" type="ORF">J2S90_003880</name>
    <name evidence="4" type="ORF">J2S93_004024</name>
</gene>
<dbReference type="Proteomes" id="UP001230951">
    <property type="component" value="Unassembled WGS sequence"/>
</dbReference>
<dbReference type="NCBIfam" id="NF004833">
    <property type="entry name" value="PRK06185.1-1"/>
    <property type="match status" value="1"/>
</dbReference>
<evidence type="ECO:0000313" key="3">
    <source>
        <dbReference type="EMBL" id="MDP9906893.1"/>
    </source>
</evidence>
<evidence type="ECO:0000313" key="6">
    <source>
        <dbReference type="Proteomes" id="UP001242995"/>
    </source>
</evidence>
<accession>A0AAW8DGI0</accession>
<evidence type="ECO:0000259" key="2">
    <source>
        <dbReference type="Pfam" id="PF01494"/>
    </source>
</evidence>
<protein>
    <submittedName>
        <fullName evidence="3">2-polyprenyl-6-methoxyphenol hydroxylase-like FAD-dependent oxidoreductase</fullName>
    </submittedName>
</protein>
<dbReference type="PRINTS" id="PR00420">
    <property type="entry name" value="RNGMNOXGNASE"/>
</dbReference>
<dbReference type="Proteomes" id="UP001242995">
    <property type="component" value="Unassembled WGS sequence"/>
</dbReference>
<feature type="domain" description="FAD-binding" evidence="2">
    <location>
        <begin position="7"/>
        <end position="350"/>
    </location>
</feature>
<keyword evidence="1" id="KW-0560">Oxidoreductase</keyword>
<dbReference type="AlphaFoldDB" id="A0AAW8DGI0"/>
<dbReference type="EMBL" id="JAUSTF010000013">
    <property type="protein sequence ID" value="MDQ0182571.1"/>
    <property type="molecule type" value="Genomic_DNA"/>
</dbReference>
<dbReference type="Pfam" id="PF01494">
    <property type="entry name" value="FAD_binding_3"/>
    <property type="match status" value="1"/>
</dbReference>
<organism evidence="3 6">
    <name type="scientific">Arthrobacter bambusae</name>
    <dbReference type="NCBI Taxonomy" id="1338426"/>
    <lineage>
        <taxon>Bacteria</taxon>
        <taxon>Bacillati</taxon>
        <taxon>Actinomycetota</taxon>
        <taxon>Actinomycetes</taxon>
        <taxon>Micrococcales</taxon>
        <taxon>Micrococcaceae</taxon>
        <taxon>Arthrobacter</taxon>
    </lineage>
</organism>
<evidence type="ECO:0000313" key="5">
    <source>
        <dbReference type="Proteomes" id="UP001230951"/>
    </source>
</evidence>
<dbReference type="InterPro" id="IPR036188">
    <property type="entry name" value="FAD/NAD-bd_sf"/>
</dbReference>
<evidence type="ECO:0000313" key="4">
    <source>
        <dbReference type="EMBL" id="MDQ0182571.1"/>
    </source>
</evidence>
<dbReference type="PANTHER" id="PTHR43476:SF5">
    <property type="entry name" value="FAD-DEPENDENT MONOOXYGENASE"/>
    <property type="match status" value="1"/>
</dbReference>